<organism evidence="2 3">
    <name type="scientific">Lophiostoma macrostomum CBS 122681</name>
    <dbReference type="NCBI Taxonomy" id="1314788"/>
    <lineage>
        <taxon>Eukaryota</taxon>
        <taxon>Fungi</taxon>
        <taxon>Dikarya</taxon>
        <taxon>Ascomycota</taxon>
        <taxon>Pezizomycotina</taxon>
        <taxon>Dothideomycetes</taxon>
        <taxon>Pleosporomycetidae</taxon>
        <taxon>Pleosporales</taxon>
        <taxon>Lophiostomataceae</taxon>
        <taxon>Lophiostoma</taxon>
    </lineage>
</organism>
<gene>
    <name evidence="2" type="ORF">K491DRAFT_682418</name>
</gene>
<name>A0A6A6SX53_9PLEO</name>
<feature type="region of interest" description="Disordered" evidence="1">
    <location>
        <begin position="651"/>
        <end position="700"/>
    </location>
</feature>
<feature type="compositionally biased region" description="Low complexity" evidence="1">
    <location>
        <begin position="806"/>
        <end position="823"/>
    </location>
</feature>
<feature type="compositionally biased region" description="Basic and acidic residues" evidence="1">
    <location>
        <begin position="828"/>
        <end position="847"/>
    </location>
</feature>
<accession>A0A6A6SX53</accession>
<sequence>MSNHQTFQELRNTELGIDIYEGNITIGDVLLNVPETYIRVVRPDQIKGEPLLLVGHWQVHGVYAHRNGTLLYQVETRGNPPRFFPMDKHVEEFHPPLSWAERSNMRDSGTGSTEQTFYEMLPLVQLLLLRWANDKKFEDIRLDRPQLTNLLPILKRLVKSKGYEEAQAHRLLGVNSRSGQHEGEGKLNRPGPIEYHPQRYGRVIDTPKALAEALKVEQMQKDTPRSNAVKSVRNESVDSEEKEVTDTNQALLAREVPTAKLDRSVALGGLLSVASQPRKHRPSAFDELVSGVGAHLISQMPSLSSMRFEEESSEEDVSSIKLYIGKYNDDAPPYTGRISEDRKFERRRAGRELWSFFVDLKSPKRIPTNSATHQLTPTTLPDEEGRWEWDEHFPVLLKDLKDGWVDYNSVFKHALTNKGTFTAVVKYYFLYAEAENLPGSSSHGVVLGQSLIDTIRTYCHTIHEERRDPKTTSSHAAPLLGPPPASPHDMLRYSNLAHGNKSEGRSRLSRPMIKHTQPGKPGNQTAVDRLETMNGPSDSSNSGVPSQKRKGPFRDSPSDPRSSILQHREDCEGSARLPATAGKKTPKATEFEHGQGTPKEQQSRTLRSMSTFPTSRPSLNPAVSHKDYISDSDISNSFPPASARSRALLKQPTSNLQFEQRERSHDPDATEEAPASRQVTSSSPASATAVRVPDEELGTDESDTLFVSEYPSTTLVQEETTTKSPEQARTSILSKDEIWGKARRVYDEIKIGPVSREDLEFFWEWKLDLETSALATFKSLPSSSLQTTAWRGLHATIDGRVEKSRSPGASVRRSRRSAGSVRRAQATIRERTGESVAEKLDEKEFGG</sequence>
<dbReference type="EMBL" id="MU004433">
    <property type="protein sequence ID" value="KAF2651173.1"/>
    <property type="molecule type" value="Genomic_DNA"/>
</dbReference>
<feature type="region of interest" description="Disordered" evidence="1">
    <location>
        <begin position="465"/>
        <end position="627"/>
    </location>
</feature>
<feature type="region of interest" description="Disordered" evidence="1">
    <location>
        <begin position="217"/>
        <end position="246"/>
    </location>
</feature>
<evidence type="ECO:0000256" key="1">
    <source>
        <dbReference type="SAM" id="MobiDB-lite"/>
    </source>
</evidence>
<keyword evidence="3" id="KW-1185">Reference proteome</keyword>
<evidence type="ECO:0000313" key="3">
    <source>
        <dbReference type="Proteomes" id="UP000799324"/>
    </source>
</evidence>
<feature type="compositionally biased region" description="Low complexity" evidence="1">
    <location>
        <begin position="679"/>
        <end position="691"/>
    </location>
</feature>
<feature type="compositionally biased region" description="Polar residues" evidence="1">
    <location>
        <begin position="598"/>
        <end position="618"/>
    </location>
</feature>
<feature type="region of interest" description="Disordered" evidence="1">
    <location>
        <begin position="801"/>
        <end position="847"/>
    </location>
</feature>
<proteinExistence type="predicted"/>
<feature type="region of interest" description="Disordered" evidence="1">
    <location>
        <begin position="177"/>
        <end position="197"/>
    </location>
</feature>
<feature type="compositionally biased region" description="Polar residues" evidence="1">
    <location>
        <begin position="534"/>
        <end position="545"/>
    </location>
</feature>
<evidence type="ECO:0000313" key="2">
    <source>
        <dbReference type="EMBL" id="KAF2651173.1"/>
    </source>
</evidence>
<reference evidence="2" key="1">
    <citation type="journal article" date="2020" name="Stud. Mycol.">
        <title>101 Dothideomycetes genomes: a test case for predicting lifestyles and emergence of pathogens.</title>
        <authorList>
            <person name="Haridas S."/>
            <person name="Albert R."/>
            <person name="Binder M."/>
            <person name="Bloem J."/>
            <person name="Labutti K."/>
            <person name="Salamov A."/>
            <person name="Andreopoulos B."/>
            <person name="Baker S."/>
            <person name="Barry K."/>
            <person name="Bills G."/>
            <person name="Bluhm B."/>
            <person name="Cannon C."/>
            <person name="Castanera R."/>
            <person name="Culley D."/>
            <person name="Daum C."/>
            <person name="Ezra D."/>
            <person name="Gonzalez J."/>
            <person name="Henrissat B."/>
            <person name="Kuo A."/>
            <person name="Liang C."/>
            <person name="Lipzen A."/>
            <person name="Lutzoni F."/>
            <person name="Magnuson J."/>
            <person name="Mondo S."/>
            <person name="Nolan M."/>
            <person name="Ohm R."/>
            <person name="Pangilinan J."/>
            <person name="Park H.-J."/>
            <person name="Ramirez L."/>
            <person name="Alfaro M."/>
            <person name="Sun H."/>
            <person name="Tritt A."/>
            <person name="Yoshinaga Y."/>
            <person name="Zwiers L.-H."/>
            <person name="Turgeon B."/>
            <person name="Goodwin S."/>
            <person name="Spatafora J."/>
            <person name="Crous P."/>
            <person name="Grigoriev I."/>
        </authorList>
    </citation>
    <scope>NUCLEOTIDE SEQUENCE</scope>
    <source>
        <strain evidence="2">CBS 122681</strain>
    </source>
</reference>
<dbReference type="AlphaFoldDB" id="A0A6A6SX53"/>
<protein>
    <submittedName>
        <fullName evidence="2">Uncharacterized protein</fullName>
    </submittedName>
</protein>
<feature type="compositionally biased region" description="Basic and acidic residues" evidence="1">
    <location>
        <begin position="659"/>
        <end position="668"/>
    </location>
</feature>
<dbReference type="Proteomes" id="UP000799324">
    <property type="component" value="Unassembled WGS sequence"/>
</dbReference>